<dbReference type="InterPro" id="IPR000182">
    <property type="entry name" value="GNAT_dom"/>
</dbReference>
<dbReference type="InterPro" id="IPR052523">
    <property type="entry name" value="Trichothecene_AcTrans"/>
</dbReference>
<dbReference type="CDD" id="cd04301">
    <property type="entry name" value="NAT_SF"/>
    <property type="match status" value="1"/>
</dbReference>
<accession>A0A1K0GF17</accession>
<dbReference type="SUPFAM" id="SSF55729">
    <property type="entry name" value="Acyl-CoA N-acyltransferases (Nat)"/>
    <property type="match status" value="1"/>
</dbReference>
<evidence type="ECO:0000259" key="1">
    <source>
        <dbReference type="PROSITE" id="PS51186"/>
    </source>
</evidence>
<dbReference type="GO" id="GO:0016747">
    <property type="term" value="F:acyltransferase activity, transferring groups other than amino-acyl groups"/>
    <property type="evidence" value="ECO:0007669"/>
    <property type="project" value="InterPro"/>
</dbReference>
<dbReference type="Gene3D" id="3.40.630.30">
    <property type="match status" value="1"/>
</dbReference>
<name>A0A1K0GF17_9ACTN</name>
<dbReference type="AlphaFoldDB" id="A0A1K0GF17"/>
<dbReference type="Proteomes" id="UP000182486">
    <property type="component" value="Unassembled WGS sequence"/>
</dbReference>
<keyword evidence="3" id="KW-1185">Reference proteome</keyword>
<dbReference type="EMBL" id="MEIA01000460">
    <property type="protein sequence ID" value="OJF10758.1"/>
    <property type="molecule type" value="Genomic_DNA"/>
</dbReference>
<gene>
    <name evidence="2" type="ORF">BG844_30325</name>
</gene>
<sequence>MVTTVGALTPIIRRATPAEIDTVAAVLAEAFLHGDLAPWLILNVDTREKVYWPYFRLLAEVAQAAGWIDVTDDLAAVALWYPVGDRFDVEFPNYDTRLAQACGQHLHRFVALDQIMHEHHPTGTPHHYLAHLGVHPDRQRQGLGSALLKHHHGQLDAIGMPAYLEATSSRHGVFYRRHGYLPRPGYRLPKGPELYPMWRRPRSAWEAR</sequence>
<dbReference type="InterPro" id="IPR016181">
    <property type="entry name" value="Acyl_CoA_acyltransferase"/>
</dbReference>
<reference evidence="2 3" key="1">
    <citation type="submission" date="2016-09" db="EMBL/GenBank/DDBJ databases">
        <title>Couchioplanes caeruleus draft genome sequence.</title>
        <authorList>
            <person name="Sheehan J."/>
            <person name="Caffrey P."/>
        </authorList>
    </citation>
    <scope>NUCLEOTIDE SEQUENCE [LARGE SCALE GENOMIC DNA]</scope>
    <source>
        <strain evidence="2 3">DSM 43634</strain>
    </source>
</reference>
<keyword evidence="2" id="KW-0808">Transferase</keyword>
<dbReference type="PROSITE" id="PS51186">
    <property type="entry name" value="GNAT"/>
    <property type="match status" value="1"/>
</dbReference>
<dbReference type="PANTHER" id="PTHR42791">
    <property type="entry name" value="GNAT FAMILY ACETYLTRANSFERASE"/>
    <property type="match status" value="1"/>
</dbReference>
<evidence type="ECO:0000313" key="3">
    <source>
        <dbReference type="Proteomes" id="UP000182486"/>
    </source>
</evidence>
<dbReference type="Pfam" id="PF13508">
    <property type="entry name" value="Acetyltransf_7"/>
    <property type="match status" value="1"/>
</dbReference>
<evidence type="ECO:0000313" key="2">
    <source>
        <dbReference type="EMBL" id="OJF10758.1"/>
    </source>
</evidence>
<organism evidence="2 3">
    <name type="scientific">Couchioplanes caeruleus subsp. caeruleus</name>
    <dbReference type="NCBI Taxonomy" id="56427"/>
    <lineage>
        <taxon>Bacteria</taxon>
        <taxon>Bacillati</taxon>
        <taxon>Actinomycetota</taxon>
        <taxon>Actinomycetes</taxon>
        <taxon>Micromonosporales</taxon>
        <taxon>Micromonosporaceae</taxon>
        <taxon>Couchioplanes</taxon>
    </lineage>
</organism>
<proteinExistence type="predicted"/>
<feature type="domain" description="N-acetyltransferase" evidence="1">
    <location>
        <begin position="10"/>
        <end position="202"/>
    </location>
</feature>
<protein>
    <submittedName>
        <fullName evidence="2">GNAT family N-acetyltransferase</fullName>
    </submittedName>
</protein>
<dbReference type="PANTHER" id="PTHR42791:SF1">
    <property type="entry name" value="N-ACETYLTRANSFERASE DOMAIN-CONTAINING PROTEIN"/>
    <property type="match status" value="1"/>
</dbReference>
<comment type="caution">
    <text evidence="2">The sequence shown here is derived from an EMBL/GenBank/DDBJ whole genome shotgun (WGS) entry which is preliminary data.</text>
</comment>
<dbReference type="RefSeq" id="WP_071808746.1">
    <property type="nucleotide sequence ID" value="NZ_MEIA01000460.1"/>
</dbReference>